<protein>
    <submittedName>
        <fullName evidence="2">Uncharacterized protein</fullName>
    </submittedName>
</protein>
<feature type="region of interest" description="Disordered" evidence="1">
    <location>
        <begin position="1"/>
        <end position="23"/>
    </location>
</feature>
<evidence type="ECO:0000256" key="1">
    <source>
        <dbReference type="SAM" id="MobiDB-lite"/>
    </source>
</evidence>
<keyword evidence="3" id="KW-1185">Reference proteome</keyword>
<organism evidence="2 3">
    <name type="scientific">Lineolata rhizophorae</name>
    <dbReference type="NCBI Taxonomy" id="578093"/>
    <lineage>
        <taxon>Eukaryota</taxon>
        <taxon>Fungi</taxon>
        <taxon>Dikarya</taxon>
        <taxon>Ascomycota</taxon>
        <taxon>Pezizomycotina</taxon>
        <taxon>Dothideomycetes</taxon>
        <taxon>Dothideomycetes incertae sedis</taxon>
        <taxon>Lineolatales</taxon>
        <taxon>Lineolataceae</taxon>
        <taxon>Lineolata</taxon>
    </lineage>
</organism>
<reference evidence="2" key="1">
    <citation type="journal article" date="2020" name="Stud. Mycol.">
        <title>101 Dothideomycetes genomes: a test case for predicting lifestyles and emergence of pathogens.</title>
        <authorList>
            <person name="Haridas S."/>
            <person name="Albert R."/>
            <person name="Binder M."/>
            <person name="Bloem J."/>
            <person name="Labutti K."/>
            <person name="Salamov A."/>
            <person name="Andreopoulos B."/>
            <person name="Baker S."/>
            <person name="Barry K."/>
            <person name="Bills G."/>
            <person name="Bluhm B."/>
            <person name="Cannon C."/>
            <person name="Castanera R."/>
            <person name="Culley D."/>
            <person name="Daum C."/>
            <person name="Ezra D."/>
            <person name="Gonzalez J."/>
            <person name="Henrissat B."/>
            <person name="Kuo A."/>
            <person name="Liang C."/>
            <person name="Lipzen A."/>
            <person name="Lutzoni F."/>
            <person name="Magnuson J."/>
            <person name="Mondo S."/>
            <person name="Nolan M."/>
            <person name="Ohm R."/>
            <person name="Pangilinan J."/>
            <person name="Park H.-J."/>
            <person name="Ramirez L."/>
            <person name="Alfaro M."/>
            <person name="Sun H."/>
            <person name="Tritt A."/>
            <person name="Yoshinaga Y."/>
            <person name="Zwiers L.-H."/>
            <person name="Turgeon B."/>
            <person name="Goodwin S."/>
            <person name="Spatafora J."/>
            <person name="Crous P."/>
            <person name="Grigoriev I."/>
        </authorList>
    </citation>
    <scope>NUCLEOTIDE SEQUENCE</scope>
    <source>
        <strain evidence="2">ATCC 16933</strain>
    </source>
</reference>
<name>A0A6A6NNN9_9PEZI</name>
<dbReference type="Proteomes" id="UP000799766">
    <property type="component" value="Unassembled WGS sequence"/>
</dbReference>
<dbReference type="AlphaFoldDB" id="A0A6A6NNN9"/>
<dbReference type="EMBL" id="MU001698">
    <property type="protein sequence ID" value="KAF2453306.1"/>
    <property type="molecule type" value="Genomic_DNA"/>
</dbReference>
<proteinExistence type="predicted"/>
<accession>A0A6A6NNN9</accession>
<evidence type="ECO:0000313" key="3">
    <source>
        <dbReference type="Proteomes" id="UP000799766"/>
    </source>
</evidence>
<evidence type="ECO:0000313" key="2">
    <source>
        <dbReference type="EMBL" id="KAF2453306.1"/>
    </source>
</evidence>
<feature type="region of interest" description="Disordered" evidence="1">
    <location>
        <begin position="69"/>
        <end position="107"/>
    </location>
</feature>
<feature type="region of interest" description="Disordered" evidence="1">
    <location>
        <begin position="141"/>
        <end position="163"/>
    </location>
</feature>
<sequence length="163" mass="17787">MAATPPNRLHISPTAAQGLRPKKRRLLSLAPLKPRLRLYNLSNPSSYTSLQRPNKVTPPSNLLKCAAAAKGNSPAVPPSVQLSPPLERTSHKRKWASHTPTSTSPSLVPLASRAVDASNALPRSTSRRPIRMSWQTVITPFMTRTRGGNRVSMESKTKAPRNS</sequence>
<gene>
    <name evidence="2" type="ORF">BDY21DRAFT_128597</name>
</gene>